<organism evidence="1 2">
    <name type="scientific">Actinokineospora iranica</name>
    <dbReference type="NCBI Taxonomy" id="1271860"/>
    <lineage>
        <taxon>Bacteria</taxon>
        <taxon>Bacillati</taxon>
        <taxon>Actinomycetota</taxon>
        <taxon>Actinomycetes</taxon>
        <taxon>Pseudonocardiales</taxon>
        <taxon>Pseudonocardiaceae</taxon>
        <taxon>Actinokineospora</taxon>
    </lineage>
</organism>
<keyword evidence="2" id="KW-1185">Reference proteome</keyword>
<evidence type="ECO:0000313" key="1">
    <source>
        <dbReference type="EMBL" id="SDC78468.1"/>
    </source>
</evidence>
<name>A0A1G6PEL2_9PSEU</name>
<reference evidence="2" key="1">
    <citation type="submission" date="2016-10" db="EMBL/GenBank/DDBJ databases">
        <authorList>
            <person name="Varghese N."/>
            <person name="Submissions S."/>
        </authorList>
    </citation>
    <scope>NUCLEOTIDE SEQUENCE [LARGE SCALE GENOMIC DNA]</scope>
    <source>
        <strain evidence="2">IBRC-M 10403</strain>
    </source>
</reference>
<accession>A0A1G6PEL2</accession>
<dbReference type="Proteomes" id="UP000199501">
    <property type="component" value="Unassembled WGS sequence"/>
</dbReference>
<dbReference type="RefSeq" id="WP_091449911.1">
    <property type="nucleotide sequence ID" value="NZ_FMZZ01000004.1"/>
</dbReference>
<protein>
    <submittedName>
        <fullName evidence="1">Uncharacterized protein</fullName>
    </submittedName>
</protein>
<dbReference type="STRING" id="1271860.SAMN05216174_104258"/>
<sequence length="69" mass="7755">MADMIAVCGMLVTFLTQGAFIWRGLARDRLAQERVRLTALRALTKAAPGGLVRYERRGTVVVVDQRRPR</sequence>
<evidence type="ECO:0000313" key="2">
    <source>
        <dbReference type="Proteomes" id="UP000199501"/>
    </source>
</evidence>
<dbReference type="AlphaFoldDB" id="A0A1G6PEL2"/>
<proteinExistence type="predicted"/>
<gene>
    <name evidence="1" type="ORF">SAMN05216174_104258</name>
</gene>
<dbReference type="EMBL" id="FMZZ01000004">
    <property type="protein sequence ID" value="SDC78468.1"/>
    <property type="molecule type" value="Genomic_DNA"/>
</dbReference>